<feature type="compositionally biased region" description="Low complexity" evidence="1">
    <location>
        <begin position="814"/>
        <end position="838"/>
    </location>
</feature>
<dbReference type="PANTHER" id="PTHR44329:SF289">
    <property type="entry name" value="SERINE_THREONINE-PROTEIN KINASE VIK"/>
    <property type="match status" value="1"/>
</dbReference>
<dbReference type="InterPro" id="IPR001245">
    <property type="entry name" value="Ser-Thr/Tyr_kinase_cat_dom"/>
</dbReference>
<dbReference type="Gene3D" id="3.30.200.20">
    <property type="entry name" value="Phosphorylase Kinase, domain 1"/>
    <property type="match status" value="1"/>
</dbReference>
<feature type="compositionally biased region" description="Low complexity" evidence="1">
    <location>
        <begin position="403"/>
        <end position="439"/>
    </location>
</feature>
<dbReference type="eggNOG" id="KOG0192">
    <property type="taxonomic scope" value="Eukaryota"/>
</dbReference>
<feature type="domain" description="Protein kinase" evidence="2">
    <location>
        <begin position="1065"/>
        <end position="1359"/>
    </location>
</feature>
<proteinExistence type="predicted"/>
<dbReference type="Gene3D" id="1.10.510.10">
    <property type="entry name" value="Transferase(Phosphotransferase) domain 1"/>
    <property type="match status" value="1"/>
</dbReference>
<evidence type="ECO:0000313" key="4">
    <source>
        <dbReference type="Proteomes" id="UP000001058"/>
    </source>
</evidence>
<dbReference type="InterPro" id="IPR011009">
    <property type="entry name" value="Kinase-like_dom_sf"/>
</dbReference>
<dbReference type="InterPro" id="IPR051681">
    <property type="entry name" value="Ser/Thr_Kinases-Pseudokinases"/>
</dbReference>
<feature type="region of interest" description="Disordered" evidence="1">
    <location>
        <begin position="391"/>
        <end position="500"/>
    </location>
</feature>
<evidence type="ECO:0000313" key="3">
    <source>
        <dbReference type="EMBL" id="EFJ47836.1"/>
    </source>
</evidence>
<reference evidence="3 4" key="1">
    <citation type="journal article" date="2010" name="Science">
        <title>Genomic analysis of organismal complexity in the multicellular green alga Volvox carteri.</title>
        <authorList>
            <person name="Prochnik S.E."/>
            <person name="Umen J."/>
            <person name="Nedelcu A.M."/>
            <person name="Hallmann A."/>
            <person name="Miller S.M."/>
            <person name="Nishii I."/>
            <person name="Ferris P."/>
            <person name="Kuo A."/>
            <person name="Mitros T."/>
            <person name="Fritz-Laylin L.K."/>
            <person name="Hellsten U."/>
            <person name="Chapman J."/>
            <person name="Simakov O."/>
            <person name="Rensing S.A."/>
            <person name="Terry A."/>
            <person name="Pangilinan J."/>
            <person name="Kapitonov V."/>
            <person name="Jurka J."/>
            <person name="Salamov A."/>
            <person name="Shapiro H."/>
            <person name="Schmutz J."/>
            <person name="Grimwood J."/>
            <person name="Lindquist E."/>
            <person name="Lucas S."/>
            <person name="Grigoriev I.V."/>
            <person name="Schmitt R."/>
            <person name="Kirk D."/>
            <person name="Rokhsar D.S."/>
        </authorList>
    </citation>
    <scope>NUCLEOTIDE SEQUENCE [LARGE SCALE GENOMIC DNA]</scope>
    <source>
        <strain evidence="4">f. Nagariensis / Eve</strain>
    </source>
</reference>
<gene>
    <name evidence="3" type="ORF">VOLCADRAFT_104919</name>
</gene>
<dbReference type="PROSITE" id="PS50011">
    <property type="entry name" value="PROTEIN_KINASE_DOM"/>
    <property type="match status" value="1"/>
</dbReference>
<dbReference type="SMART" id="SM00220">
    <property type="entry name" value="S_TKc"/>
    <property type="match status" value="1"/>
</dbReference>
<evidence type="ECO:0000256" key="1">
    <source>
        <dbReference type="SAM" id="MobiDB-lite"/>
    </source>
</evidence>
<evidence type="ECO:0000259" key="2">
    <source>
        <dbReference type="PROSITE" id="PS50011"/>
    </source>
</evidence>
<feature type="region of interest" description="Disordered" evidence="1">
    <location>
        <begin position="267"/>
        <end position="292"/>
    </location>
</feature>
<dbReference type="InParanoid" id="D8TX24"/>
<dbReference type="Pfam" id="PF07714">
    <property type="entry name" value="PK_Tyr_Ser-Thr"/>
    <property type="match status" value="1"/>
</dbReference>
<name>D8TX24_VOLCA</name>
<sequence length="1725" mass="173381">MCKALVHNTCGGQRQWDLGFSAVAQVALYTKRTLLKMRHLKRGELLVRLPQLTGITWISRLEASTSLLCSITEVDAASIAIIVPADGECTTVPYASVVSNSGPYGALLQHVQQQGLKAAVAAAARNGGEPFTSSHVVRGCPNGEVVLLSAGTSSNGFGGSTFITAISAGGLGSSGYGIAGGSGGDGGAAADIPTDWAAVAASSPLRRFCGLPLRVGPQLIAVVTLAWAGDCLVPPGLRSCAAGGAGGGGGATAAGGYDRGAAAGGGVSGSMQRIPPSPTAAATPAAQHDQQRRQLPVAMAAPSGAERACLLQLAQVVSLGLFGDAASVVYGQKVARMIHSMTQAVTLQATLDGLLAGVRDILFHRCQHDLTATLALKHNVVPTAAFILEGRSPGSLSPPPPSAQLQPRGSTTTAQGTSTATAAPAAGQQRGLHPPAAAGGNNGGGGGGSQQRPAAGQPRSVAPAVTGAAASHPQPNRSHKLQGNALAASGGGGGGGPAAAVSPVAAGPAAAAISTPGNASLGGSSNAHNNHASVNAAAAASTSSNMNNNNNNNNSNVSINMNNNNISYNHARSSNLIANQSPSLNNANLSSGGVGPSGRISVSAHYHRLRSGEGGRGGAIGGSTIIAGNSAAGVMSGVLRHAMSVDLGGSTEGDCDTPSTVHAHITSLAHTLLMASLSMGPEAADDDPRVAGGGGGGGARHAQASGTQDRGDSSTGKRALGGYMSLQGKTNGVVGRAGPAVWEVWGKGERGRLERGLDESMPCRDLVLVQKLTRMPVQSLVLVVVRPTDVAAAAGCQGAPLPPCAFNSHYNSTTQTSTHIHTNTQTHHTTATASTTSTGMDSASHPAASLLAGSIPSMGLYLTSSEPLPRSALQGVLQEAREAIRLATEALHRHVTQGSLLDEWNGLLEAMATASCTGRMSYGSSRMVSLLRPRSSNMLHEQTSGELLPYAIMNSPSRIQLGTSPGELCSRYDTEFLICFTCLSATKSYFESSCILVSGVLSSELSKPLASGRFVVDASVEQPLQQLDAMVSSIQSTLSAVQLHLDVPGGGGDMQETRLNDIAAVELMEIIGRGGQGVVFRGMVHGIEAAIKVISHREDAEGAANAKSAAAAAAAAAGTPPRTLESPMVVDEARMRERKRNLLRDALELAVTTTISHPNIVQMYGYFTDCVVVQYANQANRLKLLPADSEALQQYGSQRGPVNTVMCMEFCDDLKPSNVLLKSSLRDTRGWICKLSDFGCVRVMNEEGDDGRLGFRQPQPLGTLTHMAPEMFVHAGLLDAGVDIYAFGIIMWELIMVAPLYDGTVPKEKLPSMIRRGLRPIFHPLVPPEYRMLATACWQDDPRRRPTAAVLVSMLQRLLVRAQATARSGSSYGSIGGHHAASKAMSSSFSGIGPAQAASPAAEPDACSAAGGGGAAPASAAAALPSRHVYGGVMRRNTVASSLGQAAASHGGGAAAAAAASGGSGAGGSGQRQAFPPPLPSPLSREAGPAARAAVRMGDGGGVKASARLAESPILSQPQAGSMNVTALSPLGTGLGPLASPPLASPPLAAASGDGAPLVGPAPASVTSRAVASGGVTDAAAAAAAATAGPLDDVAAAPTTTSTAAKRAVAAGTASAGSAISAAPFSLDAQASSLLGIGNTTAGDPHASSSTFAAANAARALVSGGGGAAATNANAAVVAPHSPAAFESPDALLPLRGSVFPTGSLGPLTASTANGGNTGDELVGL</sequence>
<dbReference type="OrthoDB" id="547665at2759"/>
<dbReference type="GO" id="GO:0005524">
    <property type="term" value="F:ATP binding"/>
    <property type="evidence" value="ECO:0007669"/>
    <property type="project" value="InterPro"/>
</dbReference>
<dbReference type="Proteomes" id="UP000001058">
    <property type="component" value="Unassembled WGS sequence"/>
</dbReference>
<accession>D8TX24</accession>
<feature type="region of interest" description="Disordered" evidence="1">
    <location>
        <begin position="680"/>
        <end position="720"/>
    </location>
</feature>
<feature type="region of interest" description="Disordered" evidence="1">
    <location>
        <begin position="535"/>
        <end position="563"/>
    </location>
</feature>
<dbReference type="STRING" id="3068.D8TX24"/>
<keyword evidence="4" id="KW-1185">Reference proteome</keyword>
<feature type="compositionally biased region" description="Low complexity" evidence="1">
    <location>
        <begin position="1390"/>
        <end position="1409"/>
    </location>
</feature>
<dbReference type="GeneID" id="9618441"/>
<organism evidence="4">
    <name type="scientific">Volvox carteri f. nagariensis</name>
    <dbReference type="NCBI Taxonomy" id="3068"/>
    <lineage>
        <taxon>Eukaryota</taxon>
        <taxon>Viridiplantae</taxon>
        <taxon>Chlorophyta</taxon>
        <taxon>core chlorophytes</taxon>
        <taxon>Chlorophyceae</taxon>
        <taxon>CS clade</taxon>
        <taxon>Chlamydomonadales</taxon>
        <taxon>Volvocaceae</taxon>
        <taxon>Volvox</taxon>
    </lineage>
</organism>
<feature type="region of interest" description="Disordered" evidence="1">
    <location>
        <begin position="1386"/>
        <end position="1418"/>
    </location>
</feature>
<dbReference type="GO" id="GO:0004674">
    <property type="term" value="F:protein serine/threonine kinase activity"/>
    <property type="evidence" value="ECO:0007669"/>
    <property type="project" value="TreeGrafter"/>
</dbReference>
<feature type="compositionally biased region" description="Gly residues" evidence="1">
    <location>
        <begin position="440"/>
        <end position="449"/>
    </location>
</feature>
<dbReference type="SUPFAM" id="SSF56112">
    <property type="entry name" value="Protein kinase-like (PK-like)"/>
    <property type="match status" value="1"/>
</dbReference>
<dbReference type="RefSeq" id="XP_002950942.1">
    <property type="nucleotide sequence ID" value="XM_002950896.1"/>
</dbReference>
<protein>
    <recommendedName>
        <fullName evidence="2">Protein kinase domain-containing protein</fullName>
    </recommendedName>
</protein>
<feature type="compositionally biased region" description="Polar residues" evidence="1">
    <location>
        <begin position="704"/>
        <end position="716"/>
    </location>
</feature>
<feature type="region of interest" description="Disordered" evidence="1">
    <location>
        <begin position="814"/>
        <end position="845"/>
    </location>
</feature>
<dbReference type="InterPro" id="IPR000719">
    <property type="entry name" value="Prot_kinase_dom"/>
</dbReference>
<feature type="region of interest" description="Disordered" evidence="1">
    <location>
        <begin position="1456"/>
        <end position="1499"/>
    </location>
</feature>
<dbReference type="KEGG" id="vcn:VOLCADRAFT_104919"/>
<dbReference type="PANTHER" id="PTHR44329">
    <property type="entry name" value="SERINE/THREONINE-PROTEIN KINASE TNNI3K-RELATED"/>
    <property type="match status" value="1"/>
</dbReference>
<dbReference type="EMBL" id="GL378342">
    <property type="protein sequence ID" value="EFJ47836.1"/>
    <property type="molecule type" value="Genomic_DNA"/>
</dbReference>